<accession>A0A2Z2NH71</accession>
<dbReference type="AlphaFoldDB" id="A0A2Z2NH71"/>
<dbReference type="GO" id="GO:0016491">
    <property type="term" value="F:oxidoreductase activity"/>
    <property type="evidence" value="ECO:0007669"/>
    <property type="project" value="InterPro"/>
</dbReference>
<dbReference type="Proteomes" id="UP000250079">
    <property type="component" value="Chromosome"/>
</dbReference>
<dbReference type="InterPro" id="IPR050553">
    <property type="entry name" value="Thioredoxin_ResA/DsbE_sf"/>
</dbReference>
<evidence type="ECO:0000259" key="1">
    <source>
        <dbReference type="PROSITE" id="PS51352"/>
    </source>
</evidence>
<evidence type="ECO:0000313" key="2">
    <source>
        <dbReference type="EMBL" id="ASJ70433.1"/>
    </source>
</evidence>
<dbReference type="InterPro" id="IPR013766">
    <property type="entry name" value="Thioredoxin_domain"/>
</dbReference>
<dbReference type="SUPFAM" id="SSF52833">
    <property type="entry name" value="Thioredoxin-like"/>
    <property type="match status" value="1"/>
</dbReference>
<sequence length="186" mass="20254">MPILSLHLPALCAGTRSKPMKYRFRWLTGICLLATALLASCSNRTELDDSVAQLSFSTLDGQQIAVADIDSPLFVNFWSTTCAICLAEMPELASLYDDYTPHGVKVIAVAMPYDPPNDVLELAQAQQFPFPVALDLKGDAVAAFGPVQGTPISFLMDSDGRLVKRYVGAIEFDALRDELDKLLELG</sequence>
<dbReference type="EMBL" id="CP018632">
    <property type="protein sequence ID" value="ASJ70433.1"/>
    <property type="molecule type" value="Genomic_DNA"/>
</dbReference>
<dbReference type="InterPro" id="IPR036249">
    <property type="entry name" value="Thioredoxin-like_sf"/>
</dbReference>
<dbReference type="Gene3D" id="3.40.30.10">
    <property type="entry name" value="Glutaredoxin"/>
    <property type="match status" value="1"/>
</dbReference>
<evidence type="ECO:0000313" key="3">
    <source>
        <dbReference type="Proteomes" id="UP000250079"/>
    </source>
</evidence>
<keyword evidence="3" id="KW-1185">Reference proteome</keyword>
<gene>
    <name evidence="2" type="primary">resA_2</name>
    <name evidence="2" type="ORF">IMCC3135_01570</name>
</gene>
<proteinExistence type="predicted"/>
<name>A0A2Z2NH71_9GAMM</name>
<dbReference type="PANTHER" id="PTHR42852">
    <property type="entry name" value="THIOL:DISULFIDE INTERCHANGE PROTEIN DSBE"/>
    <property type="match status" value="1"/>
</dbReference>
<dbReference type="InterPro" id="IPR000866">
    <property type="entry name" value="AhpC/TSA"/>
</dbReference>
<reference evidence="2 3" key="1">
    <citation type="submission" date="2016-12" db="EMBL/GenBank/DDBJ databases">
        <authorList>
            <person name="Song W.-J."/>
            <person name="Kurnit D.M."/>
        </authorList>
    </citation>
    <scope>NUCLEOTIDE SEQUENCE [LARGE SCALE GENOMIC DNA]</scope>
    <source>
        <strain evidence="2 3">IMCC3135</strain>
    </source>
</reference>
<organism evidence="2 3">
    <name type="scientific">Granulosicoccus antarcticus IMCC3135</name>
    <dbReference type="NCBI Taxonomy" id="1192854"/>
    <lineage>
        <taxon>Bacteria</taxon>
        <taxon>Pseudomonadati</taxon>
        <taxon>Pseudomonadota</taxon>
        <taxon>Gammaproteobacteria</taxon>
        <taxon>Chromatiales</taxon>
        <taxon>Granulosicoccaceae</taxon>
        <taxon>Granulosicoccus</taxon>
    </lineage>
</organism>
<dbReference type="PANTHER" id="PTHR42852:SF17">
    <property type="entry name" value="THIOREDOXIN-LIKE PROTEIN HI_1115"/>
    <property type="match status" value="1"/>
</dbReference>
<feature type="domain" description="Thioredoxin" evidence="1">
    <location>
        <begin position="45"/>
        <end position="184"/>
    </location>
</feature>
<dbReference type="PROSITE" id="PS51352">
    <property type="entry name" value="THIOREDOXIN_2"/>
    <property type="match status" value="1"/>
</dbReference>
<dbReference type="KEGG" id="gai:IMCC3135_01570"/>
<dbReference type="Pfam" id="PF00578">
    <property type="entry name" value="AhpC-TSA"/>
    <property type="match status" value="1"/>
</dbReference>
<protein>
    <submittedName>
        <fullName evidence="2">Thiol-disulfide oxidoreductase ResA</fullName>
    </submittedName>
</protein>
<dbReference type="GO" id="GO:0016209">
    <property type="term" value="F:antioxidant activity"/>
    <property type="evidence" value="ECO:0007669"/>
    <property type="project" value="InterPro"/>
</dbReference>
<dbReference type="CDD" id="cd02966">
    <property type="entry name" value="TlpA_like_family"/>
    <property type="match status" value="1"/>
</dbReference>